<dbReference type="OrthoDB" id="6770266at2759"/>
<evidence type="ECO:0000313" key="3">
    <source>
        <dbReference type="Proteomes" id="UP000299102"/>
    </source>
</evidence>
<evidence type="ECO:0000313" key="2">
    <source>
        <dbReference type="EMBL" id="GBP79332.1"/>
    </source>
</evidence>
<dbReference type="EMBL" id="BGZK01001410">
    <property type="protein sequence ID" value="GBP79332.1"/>
    <property type="molecule type" value="Genomic_DNA"/>
</dbReference>
<feature type="region of interest" description="Disordered" evidence="1">
    <location>
        <begin position="211"/>
        <end position="269"/>
    </location>
</feature>
<feature type="compositionally biased region" description="Acidic residues" evidence="1">
    <location>
        <begin position="253"/>
        <end position="264"/>
    </location>
</feature>
<accession>A0A4C1YWM0</accession>
<feature type="region of interest" description="Disordered" evidence="1">
    <location>
        <begin position="158"/>
        <end position="193"/>
    </location>
</feature>
<sequence>MISSKKGREIQGTSQSRKYVKNFGSDGTESLLQISNHVQNGVQEKNCTYELHTLHTRGDGHALHTLSVEAIIRGSSAPLFLRVQVRDGGLMLPLARASSRRGYDHDDPMVMAPFQRSKLEAFPRQPEIKRSCQWVYRHRSRPSRPSLGVMVKWVAAPSGPEKLDDGEPRRSGETTTITHLLRPPNELGHDKNNIMMSRIPVDDTEISRSLHNTSDGEIQESDSETEDDLLEDEVHSDAEDYEVSAPPEVNALDTEDVSENDFETPESALPSMSSNIVMAQRKILRCKNDHRWTATKGRTNGRVSSTKVIRTPEGPTRMNKYLYEPLECFSIFITNDIVEEITKWTNAEIQLKAQKPDVKTTFKTTSCEEI</sequence>
<feature type="compositionally biased region" description="Acidic residues" evidence="1">
    <location>
        <begin position="217"/>
        <end position="231"/>
    </location>
</feature>
<name>A0A4C1YWM0_EUMVA</name>
<evidence type="ECO:0008006" key="4">
    <source>
        <dbReference type="Google" id="ProtNLM"/>
    </source>
</evidence>
<keyword evidence="3" id="KW-1185">Reference proteome</keyword>
<dbReference type="Proteomes" id="UP000299102">
    <property type="component" value="Unassembled WGS sequence"/>
</dbReference>
<dbReference type="AlphaFoldDB" id="A0A4C1YWM0"/>
<feature type="compositionally biased region" description="Basic and acidic residues" evidence="1">
    <location>
        <begin position="161"/>
        <end position="172"/>
    </location>
</feature>
<comment type="caution">
    <text evidence="2">The sequence shown here is derived from an EMBL/GenBank/DDBJ whole genome shotgun (WGS) entry which is preliminary data.</text>
</comment>
<feature type="region of interest" description="Disordered" evidence="1">
    <location>
        <begin position="1"/>
        <end position="21"/>
    </location>
</feature>
<gene>
    <name evidence="2" type="ORF">EVAR_99555_1</name>
</gene>
<evidence type="ECO:0000256" key="1">
    <source>
        <dbReference type="SAM" id="MobiDB-lite"/>
    </source>
</evidence>
<reference evidence="2 3" key="1">
    <citation type="journal article" date="2019" name="Commun. Biol.">
        <title>The bagworm genome reveals a unique fibroin gene that provides high tensile strength.</title>
        <authorList>
            <person name="Kono N."/>
            <person name="Nakamura H."/>
            <person name="Ohtoshi R."/>
            <person name="Tomita M."/>
            <person name="Numata K."/>
            <person name="Arakawa K."/>
        </authorList>
    </citation>
    <scope>NUCLEOTIDE SEQUENCE [LARGE SCALE GENOMIC DNA]</scope>
</reference>
<proteinExistence type="predicted"/>
<organism evidence="2 3">
    <name type="scientific">Eumeta variegata</name>
    <name type="common">Bagworm moth</name>
    <name type="synonym">Eumeta japonica</name>
    <dbReference type="NCBI Taxonomy" id="151549"/>
    <lineage>
        <taxon>Eukaryota</taxon>
        <taxon>Metazoa</taxon>
        <taxon>Ecdysozoa</taxon>
        <taxon>Arthropoda</taxon>
        <taxon>Hexapoda</taxon>
        <taxon>Insecta</taxon>
        <taxon>Pterygota</taxon>
        <taxon>Neoptera</taxon>
        <taxon>Endopterygota</taxon>
        <taxon>Lepidoptera</taxon>
        <taxon>Glossata</taxon>
        <taxon>Ditrysia</taxon>
        <taxon>Tineoidea</taxon>
        <taxon>Psychidae</taxon>
        <taxon>Oiketicinae</taxon>
        <taxon>Eumeta</taxon>
    </lineage>
</organism>
<protein>
    <recommendedName>
        <fullName evidence="4">PiggyBac transposable element-derived protein domain-containing protein</fullName>
    </recommendedName>
</protein>